<evidence type="ECO:0000256" key="7">
    <source>
        <dbReference type="ARBA" id="ARBA00022989"/>
    </source>
</evidence>
<dbReference type="WBParaSite" id="MCU_002934-RA">
    <property type="protein sequence ID" value="MCU_002934-RA"/>
    <property type="gene ID" value="MCU_002934"/>
</dbReference>
<evidence type="ECO:0000256" key="8">
    <source>
        <dbReference type="ARBA" id="ARBA00023065"/>
    </source>
</evidence>
<dbReference type="CDD" id="cd19049">
    <property type="entry name" value="LGIC_TM_anion"/>
    <property type="match status" value="1"/>
</dbReference>
<dbReference type="PRINTS" id="PR00252">
    <property type="entry name" value="NRIONCHANNEL"/>
</dbReference>
<dbReference type="AlphaFoldDB" id="A0A5K3ETA0"/>
<dbReference type="InterPro" id="IPR018000">
    <property type="entry name" value="Neurotransmitter_ion_chnl_CS"/>
</dbReference>
<keyword evidence="10 11" id="KW-0407">Ion channel</keyword>
<feature type="transmembrane region" description="Helical" evidence="11">
    <location>
        <begin position="442"/>
        <end position="461"/>
    </location>
</feature>
<evidence type="ECO:0000256" key="6">
    <source>
        <dbReference type="ARBA" id="ARBA00022729"/>
    </source>
</evidence>
<keyword evidence="9 11" id="KW-0472">Membrane</keyword>
<comment type="subcellular location">
    <subcellularLocation>
        <location evidence="2">Cell membrane</location>
    </subcellularLocation>
    <subcellularLocation>
        <location evidence="1">Membrane</location>
        <topology evidence="1">Multi-pass membrane protein</topology>
    </subcellularLocation>
</comment>
<proteinExistence type="inferred from homology"/>
<keyword evidence="5 11" id="KW-0812">Transmembrane</keyword>
<evidence type="ECO:0000256" key="1">
    <source>
        <dbReference type="ARBA" id="ARBA00004141"/>
    </source>
</evidence>
<dbReference type="GO" id="GO:0004888">
    <property type="term" value="F:transmembrane signaling receptor activity"/>
    <property type="evidence" value="ECO:0007669"/>
    <property type="project" value="InterPro"/>
</dbReference>
<keyword evidence="3 11" id="KW-0813">Transport</keyword>
<dbReference type="Gene3D" id="1.20.58.390">
    <property type="entry name" value="Neurotransmitter-gated ion-channel transmembrane domain"/>
    <property type="match status" value="1"/>
</dbReference>
<feature type="domain" description="Neurotransmitter-gated ion-channel transmembrane" evidence="14">
    <location>
        <begin position="299"/>
        <end position="382"/>
    </location>
</feature>
<dbReference type="InterPro" id="IPR006201">
    <property type="entry name" value="Neur_channel"/>
</dbReference>
<protein>
    <submittedName>
        <fullName evidence="15">Neur_chan_LBD domain-containing protein</fullName>
    </submittedName>
</protein>
<dbReference type="InterPro" id="IPR038050">
    <property type="entry name" value="Neuro_actylchol_rec"/>
</dbReference>
<evidence type="ECO:0000256" key="3">
    <source>
        <dbReference type="ARBA" id="ARBA00022448"/>
    </source>
</evidence>
<dbReference type="SUPFAM" id="SSF90112">
    <property type="entry name" value="Neurotransmitter-gated ion-channel transmembrane pore"/>
    <property type="match status" value="1"/>
</dbReference>
<name>A0A5K3ETA0_MESCO</name>
<feature type="transmembrane region" description="Helical" evidence="11">
    <location>
        <begin position="326"/>
        <end position="344"/>
    </location>
</feature>
<reference evidence="15" key="1">
    <citation type="submission" date="2019-11" db="UniProtKB">
        <authorList>
            <consortium name="WormBaseParasite"/>
        </authorList>
    </citation>
    <scope>IDENTIFICATION</scope>
</reference>
<dbReference type="PROSITE" id="PS00236">
    <property type="entry name" value="NEUROTR_ION_CHANNEL"/>
    <property type="match status" value="1"/>
</dbReference>
<dbReference type="InterPro" id="IPR006202">
    <property type="entry name" value="Neur_chan_lig-bd"/>
</dbReference>
<sequence>MLNDLERKYVSSVNRVTVCTNQISMTLRILLQVMLVNSALGSYCLEGFTSPDCNNLEGILSKQFVNYSRYERPKYPRNCSGHGDNDTCNDAVFVEVNFFINAFSSISIVDMDYQIDLLLRQRWYDPRLNVSDRYSYTDAPIHLYMRDIWLPDLFFRNAKSGNAQSNASPNTLAWVSSSGMITYSQKISVCLYCHMQLWDFPMDTQFCSANIGSYGYSTKDMEFRWWNQDGYDIDGRKRNGSVLNTAVTFGGDLRLNEFDILAHNCSYCYKAYNATGNFTCLNVEFKLGRKFGFYMIYAYLPSLLVVLIAWMSFLIDCDATAARTSLGLLTVISLITQSAAVLAQLPRVSYIKAIDIWFFVCFSFVVSALLEFAFVNTAARQEARNRGWVLGDTSIDDLATPTSGNESSQSPRRRSRARKKVSVRLTKTLPIYCLTARRLDRLFAIFYPVCFGVFNVIYWSIYLGNGSIPDDRFRR</sequence>
<dbReference type="CDD" id="cd18987">
    <property type="entry name" value="LGIC_ECD_anion"/>
    <property type="match status" value="1"/>
</dbReference>
<comment type="similarity">
    <text evidence="11">Belongs to the ligand-gated ion channel (TC 1.A.9) family.</text>
</comment>
<evidence type="ECO:0000259" key="13">
    <source>
        <dbReference type="Pfam" id="PF02931"/>
    </source>
</evidence>
<dbReference type="GO" id="GO:0005886">
    <property type="term" value="C:plasma membrane"/>
    <property type="evidence" value="ECO:0007669"/>
    <property type="project" value="UniProtKB-SubCell"/>
</dbReference>
<dbReference type="GO" id="GO:0005230">
    <property type="term" value="F:extracellular ligand-gated monoatomic ion channel activity"/>
    <property type="evidence" value="ECO:0007669"/>
    <property type="project" value="InterPro"/>
</dbReference>
<feature type="region of interest" description="Disordered" evidence="12">
    <location>
        <begin position="399"/>
        <end position="418"/>
    </location>
</feature>
<dbReference type="InterPro" id="IPR006029">
    <property type="entry name" value="Neurotrans-gated_channel_TM"/>
</dbReference>
<feature type="domain" description="Neurotransmitter-gated ion-channel ligand-binding" evidence="13">
    <location>
        <begin position="89"/>
        <end position="241"/>
    </location>
</feature>
<evidence type="ECO:0000256" key="11">
    <source>
        <dbReference type="RuleBase" id="RU000687"/>
    </source>
</evidence>
<dbReference type="Gene3D" id="2.70.170.10">
    <property type="entry name" value="Neurotransmitter-gated ion-channel ligand-binding domain"/>
    <property type="match status" value="1"/>
</dbReference>
<keyword evidence="7 11" id="KW-1133">Transmembrane helix</keyword>
<dbReference type="InterPro" id="IPR006028">
    <property type="entry name" value="GABAA/Glycine_rcpt"/>
</dbReference>
<evidence type="ECO:0000313" key="15">
    <source>
        <dbReference type="WBParaSite" id="MCU_002934-RA"/>
    </source>
</evidence>
<feature type="transmembrane region" description="Helical" evidence="11">
    <location>
        <begin position="291"/>
        <end position="314"/>
    </location>
</feature>
<organism evidence="15">
    <name type="scientific">Mesocestoides corti</name>
    <name type="common">Flatworm</name>
    <dbReference type="NCBI Taxonomy" id="53468"/>
    <lineage>
        <taxon>Eukaryota</taxon>
        <taxon>Metazoa</taxon>
        <taxon>Spiralia</taxon>
        <taxon>Lophotrochozoa</taxon>
        <taxon>Platyhelminthes</taxon>
        <taxon>Cestoda</taxon>
        <taxon>Eucestoda</taxon>
        <taxon>Cyclophyllidea</taxon>
        <taxon>Mesocestoididae</taxon>
        <taxon>Mesocestoides</taxon>
    </lineage>
</organism>
<dbReference type="InterPro" id="IPR036734">
    <property type="entry name" value="Neur_chan_lig-bd_sf"/>
</dbReference>
<dbReference type="PRINTS" id="PR00253">
    <property type="entry name" value="GABAARECEPTR"/>
</dbReference>
<dbReference type="InterPro" id="IPR036719">
    <property type="entry name" value="Neuro-gated_channel_TM_sf"/>
</dbReference>
<accession>A0A5K3ETA0</accession>
<evidence type="ECO:0000256" key="9">
    <source>
        <dbReference type="ARBA" id="ARBA00023136"/>
    </source>
</evidence>
<feature type="transmembrane region" description="Helical" evidence="11">
    <location>
        <begin position="356"/>
        <end position="376"/>
    </location>
</feature>
<dbReference type="Pfam" id="PF02932">
    <property type="entry name" value="Neur_chan_memb"/>
    <property type="match status" value="1"/>
</dbReference>
<evidence type="ECO:0000259" key="14">
    <source>
        <dbReference type="Pfam" id="PF02932"/>
    </source>
</evidence>
<dbReference type="SUPFAM" id="SSF63712">
    <property type="entry name" value="Nicotinic receptor ligand binding domain-like"/>
    <property type="match status" value="1"/>
</dbReference>
<dbReference type="PANTHER" id="PTHR18945">
    <property type="entry name" value="NEUROTRANSMITTER GATED ION CHANNEL"/>
    <property type="match status" value="1"/>
</dbReference>
<evidence type="ECO:0000256" key="10">
    <source>
        <dbReference type="ARBA" id="ARBA00023303"/>
    </source>
</evidence>
<keyword evidence="6" id="KW-0732">Signal</keyword>
<evidence type="ECO:0000256" key="12">
    <source>
        <dbReference type="SAM" id="MobiDB-lite"/>
    </source>
</evidence>
<dbReference type="Pfam" id="PF02931">
    <property type="entry name" value="Neur_chan_LBD"/>
    <property type="match status" value="1"/>
</dbReference>
<keyword evidence="8 11" id="KW-0406">Ion transport</keyword>
<keyword evidence="4" id="KW-1003">Cell membrane</keyword>
<evidence type="ECO:0000256" key="4">
    <source>
        <dbReference type="ARBA" id="ARBA00022475"/>
    </source>
</evidence>
<evidence type="ECO:0000256" key="2">
    <source>
        <dbReference type="ARBA" id="ARBA00004236"/>
    </source>
</evidence>
<evidence type="ECO:0000256" key="5">
    <source>
        <dbReference type="ARBA" id="ARBA00022692"/>
    </source>
</evidence>